<reference evidence="3" key="1">
    <citation type="submission" date="2017-11" db="EMBL/GenBank/DDBJ databases">
        <authorList>
            <person name="Lima N.C."/>
            <person name="Parody-Merino A.M."/>
            <person name="Battley P.F."/>
            <person name="Fidler A.E."/>
            <person name="Prosdocimi F."/>
        </authorList>
    </citation>
    <scope>NUCLEOTIDE SEQUENCE [LARGE SCALE GENOMIC DNA]</scope>
</reference>
<dbReference type="EMBL" id="KZ511902">
    <property type="protein sequence ID" value="PKU32032.1"/>
    <property type="molecule type" value="Genomic_DNA"/>
</dbReference>
<evidence type="ECO:0000313" key="3">
    <source>
        <dbReference type="Proteomes" id="UP000233556"/>
    </source>
</evidence>
<keyword evidence="3" id="KW-1185">Reference proteome</keyword>
<dbReference type="Pfam" id="PF03372">
    <property type="entry name" value="Exo_endo_phos"/>
    <property type="match status" value="1"/>
</dbReference>
<proteinExistence type="predicted"/>
<dbReference type="InterPro" id="IPR036691">
    <property type="entry name" value="Endo/exonu/phosph_ase_sf"/>
</dbReference>
<organism evidence="2 3">
    <name type="scientific">Limosa lapponica baueri</name>
    <dbReference type="NCBI Taxonomy" id="1758121"/>
    <lineage>
        <taxon>Eukaryota</taxon>
        <taxon>Metazoa</taxon>
        <taxon>Chordata</taxon>
        <taxon>Craniata</taxon>
        <taxon>Vertebrata</taxon>
        <taxon>Euteleostomi</taxon>
        <taxon>Archelosauria</taxon>
        <taxon>Archosauria</taxon>
        <taxon>Dinosauria</taxon>
        <taxon>Saurischia</taxon>
        <taxon>Theropoda</taxon>
        <taxon>Coelurosauria</taxon>
        <taxon>Aves</taxon>
        <taxon>Neognathae</taxon>
        <taxon>Neoaves</taxon>
        <taxon>Charadriiformes</taxon>
        <taxon>Scolopacidae</taxon>
        <taxon>Limosa</taxon>
    </lineage>
</organism>
<name>A0A2I0TE27_LIMLA</name>
<evidence type="ECO:0000259" key="1">
    <source>
        <dbReference type="Pfam" id="PF03372"/>
    </source>
</evidence>
<evidence type="ECO:0000313" key="2">
    <source>
        <dbReference type="EMBL" id="PKU32032.1"/>
    </source>
</evidence>
<feature type="domain" description="Endonuclease/exonuclease/phosphatase" evidence="1">
    <location>
        <begin position="6"/>
        <end position="197"/>
    </location>
</feature>
<dbReference type="AlphaFoldDB" id="A0A2I0TE27"/>
<protein>
    <submittedName>
        <fullName evidence="2">Rna-directed dna polymerase from mobile element jockey-like</fullName>
    </submittedName>
</protein>
<dbReference type="SUPFAM" id="SSF56219">
    <property type="entry name" value="DNase I-like"/>
    <property type="match status" value="1"/>
</dbReference>
<dbReference type="GO" id="GO:0031012">
    <property type="term" value="C:extracellular matrix"/>
    <property type="evidence" value="ECO:0007669"/>
    <property type="project" value="TreeGrafter"/>
</dbReference>
<reference evidence="3" key="2">
    <citation type="submission" date="2017-12" db="EMBL/GenBank/DDBJ databases">
        <title>Genome sequence of the Bar-tailed Godwit (Limosa lapponica baueri).</title>
        <authorList>
            <person name="Lima N.C.B."/>
            <person name="Parody-Merino A.M."/>
            <person name="Battley P.F."/>
            <person name="Fidler A.E."/>
            <person name="Prosdocimi F."/>
        </authorList>
    </citation>
    <scope>NUCLEOTIDE SEQUENCE [LARGE SCALE GENOMIC DNA]</scope>
</reference>
<sequence length="379" mass="43309">MGNKQEELEAIVQQESYDVVAVMEMWWDDLHNWSAALDGYKLFRRDRQGRRGGGAALYVREWYECQELNDGDNRVECLWVRIRGRANKADIMVGVCYRPSNQDGEADEIFYKQLGEVSRLLALVLVGDFNLPDICWEYNTAKREQSRRFLECVGDNFLTQLVRELTREGARLNLLFGTREGFVGDVTIGGCLGHSDHEMIEFLIVREVRRGVSRTATLDFRRADFGLFRSLVDRVPWEAVLKGKGVQEGWTFFKKEVLKMGMETVTKDEEKSEVLYAAFASDFSSRTSCSLSTQTPELEDRDGKQNETPIIQGEMVSDLLQHLDTHKSMGPDGIHPRVLRELAEVLTEPLSIIYQQSWLTGGVPIDWCLANVMPIHKKG</sequence>
<dbReference type="InterPro" id="IPR005135">
    <property type="entry name" value="Endo/exonuclease/phosphatase"/>
</dbReference>
<dbReference type="Proteomes" id="UP000233556">
    <property type="component" value="Unassembled WGS sequence"/>
</dbReference>
<dbReference type="GO" id="GO:0007508">
    <property type="term" value="P:larval heart development"/>
    <property type="evidence" value="ECO:0007669"/>
    <property type="project" value="TreeGrafter"/>
</dbReference>
<dbReference type="PANTHER" id="PTHR33395:SF22">
    <property type="entry name" value="REVERSE TRANSCRIPTASE DOMAIN-CONTAINING PROTEIN"/>
    <property type="match status" value="1"/>
</dbReference>
<keyword evidence="2" id="KW-0695">RNA-directed DNA polymerase</keyword>
<keyword evidence="2" id="KW-0548">Nucleotidyltransferase</keyword>
<dbReference type="PANTHER" id="PTHR33395">
    <property type="entry name" value="TRANSCRIPTASE, PUTATIVE-RELATED-RELATED"/>
    <property type="match status" value="1"/>
</dbReference>
<dbReference type="GO" id="GO:0003964">
    <property type="term" value="F:RNA-directed DNA polymerase activity"/>
    <property type="evidence" value="ECO:0007669"/>
    <property type="project" value="UniProtKB-KW"/>
</dbReference>
<gene>
    <name evidence="2" type="ORF">llap_17663</name>
</gene>
<dbReference type="GO" id="GO:0061343">
    <property type="term" value="P:cell adhesion involved in heart morphogenesis"/>
    <property type="evidence" value="ECO:0007669"/>
    <property type="project" value="TreeGrafter"/>
</dbReference>
<dbReference type="Gene3D" id="3.60.10.10">
    <property type="entry name" value="Endonuclease/exonuclease/phosphatase"/>
    <property type="match status" value="1"/>
</dbReference>
<accession>A0A2I0TE27</accession>
<dbReference type="OrthoDB" id="6152807at2759"/>
<keyword evidence="2" id="KW-0808">Transferase</keyword>